<dbReference type="GO" id="GO:0005886">
    <property type="term" value="C:plasma membrane"/>
    <property type="evidence" value="ECO:0007669"/>
    <property type="project" value="UniProtKB-SubCell"/>
</dbReference>
<gene>
    <name evidence="8" type="ORF">SAMN05216298_3031</name>
</gene>
<dbReference type="PANTHER" id="PTHR23513">
    <property type="entry name" value="INTEGRAL MEMBRANE EFFLUX PROTEIN-RELATED"/>
    <property type="match status" value="1"/>
</dbReference>
<evidence type="ECO:0000259" key="7">
    <source>
        <dbReference type="PROSITE" id="PS50850"/>
    </source>
</evidence>
<dbReference type="InterPro" id="IPR020846">
    <property type="entry name" value="MFS_dom"/>
</dbReference>
<evidence type="ECO:0000313" key="8">
    <source>
        <dbReference type="EMBL" id="SDL20170.1"/>
    </source>
</evidence>
<evidence type="ECO:0000313" key="9">
    <source>
        <dbReference type="Proteomes" id="UP000198662"/>
    </source>
</evidence>
<dbReference type="PANTHER" id="PTHR23513:SF6">
    <property type="entry name" value="MAJOR FACILITATOR SUPERFAMILY ASSOCIATED DOMAIN-CONTAINING PROTEIN"/>
    <property type="match status" value="1"/>
</dbReference>
<proteinExistence type="predicted"/>
<dbReference type="InterPro" id="IPR036259">
    <property type="entry name" value="MFS_trans_sf"/>
</dbReference>
<keyword evidence="4 6" id="KW-1133">Transmembrane helix</keyword>
<feature type="transmembrane region" description="Helical" evidence="6">
    <location>
        <begin position="291"/>
        <end position="309"/>
    </location>
</feature>
<dbReference type="Proteomes" id="UP000198662">
    <property type="component" value="Unassembled WGS sequence"/>
</dbReference>
<evidence type="ECO:0000256" key="6">
    <source>
        <dbReference type="SAM" id="Phobius"/>
    </source>
</evidence>
<dbReference type="SUPFAM" id="SSF103473">
    <property type="entry name" value="MFS general substrate transporter"/>
    <property type="match status" value="1"/>
</dbReference>
<feature type="transmembrane region" description="Helical" evidence="6">
    <location>
        <begin position="21"/>
        <end position="44"/>
    </location>
</feature>
<protein>
    <submittedName>
        <fullName evidence="8">Predicted arabinose efflux permease, MFS family</fullName>
    </submittedName>
</protein>
<name>A0A1G9I4I7_9ACTN</name>
<evidence type="ECO:0000256" key="1">
    <source>
        <dbReference type="ARBA" id="ARBA00004651"/>
    </source>
</evidence>
<keyword evidence="2" id="KW-1003">Cell membrane</keyword>
<evidence type="ECO:0000256" key="4">
    <source>
        <dbReference type="ARBA" id="ARBA00022989"/>
    </source>
</evidence>
<reference evidence="9" key="1">
    <citation type="submission" date="2016-10" db="EMBL/GenBank/DDBJ databases">
        <authorList>
            <person name="Varghese N."/>
            <person name="Submissions S."/>
        </authorList>
    </citation>
    <scope>NUCLEOTIDE SEQUENCE [LARGE SCALE GENOMIC DNA]</scope>
    <source>
        <strain evidence="9">CGMCC 4.3147</strain>
    </source>
</reference>
<dbReference type="RefSeq" id="WP_176953358.1">
    <property type="nucleotide sequence ID" value="NZ_FNGF01000004.1"/>
</dbReference>
<dbReference type="CDD" id="cd06173">
    <property type="entry name" value="MFS_MefA_like"/>
    <property type="match status" value="1"/>
</dbReference>
<feature type="transmembrane region" description="Helical" evidence="6">
    <location>
        <begin position="56"/>
        <end position="77"/>
    </location>
</feature>
<dbReference type="Gene3D" id="1.20.1250.20">
    <property type="entry name" value="MFS general substrate transporter like domains"/>
    <property type="match status" value="1"/>
</dbReference>
<feature type="transmembrane region" description="Helical" evidence="6">
    <location>
        <begin position="228"/>
        <end position="252"/>
    </location>
</feature>
<keyword evidence="5 6" id="KW-0472">Membrane</keyword>
<comment type="subcellular location">
    <subcellularLocation>
        <location evidence="1">Cell membrane</location>
        <topology evidence="1">Multi-pass membrane protein</topology>
    </subcellularLocation>
</comment>
<feature type="transmembrane region" description="Helical" evidence="6">
    <location>
        <begin position="358"/>
        <end position="377"/>
    </location>
</feature>
<sequence length="408" mass="41516">MTATTAPASDRLSDNRDFRHLFTAAVAAKLGTYLSYLAVPLLAIEALGASAGEVGTLAALATAAALLFGLPAGAWIDRADKRRLMVAADLARAALLLSVPAAWWFDALTIWQLYAVVFLAGVGTTAFDIAHQSVLPAVVDRAHLTGANARLVALDSGLGIGGNGAAGFLVSLIGAPLAILADAAGYVWSAVFVARVRTPAAPAAPRRPLVREIAEGVGHVMRDPALRALAFAGAVNNCSIQMFLVMLPLVWVGAGLPAYGLGLLLAAGAVGVFAGATAARRLRSRLGAGRALWAVGALAAPAALCLPLVGPGWGAWVAAAAWAFTGSVIGVANVVGISLRQQVTPDALLGRMNSVFRFLLMGAVAIGAAAAAAVGELASPGTAMWVGAAGMALQWTILFAARRHFPTV</sequence>
<feature type="transmembrane region" description="Helical" evidence="6">
    <location>
        <begin position="383"/>
        <end position="401"/>
    </location>
</feature>
<feature type="domain" description="Major facilitator superfamily (MFS) profile" evidence="7">
    <location>
        <begin position="225"/>
        <end position="408"/>
    </location>
</feature>
<dbReference type="InterPro" id="IPR011701">
    <property type="entry name" value="MFS"/>
</dbReference>
<evidence type="ECO:0000256" key="3">
    <source>
        <dbReference type="ARBA" id="ARBA00022692"/>
    </source>
</evidence>
<evidence type="ECO:0000256" key="5">
    <source>
        <dbReference type="ARBA" id="ARBA00023136"/>
    </source>
</evidence>
<accession>A0A1G9I4I7</accession>
<keyword evidence="9" id="KW-1185">Reference proteome</keyword>
<feature type="transmembrane region" description="Helical" evidence="6">
    <location>
        <begin position="258"/>
        <end position="279"/>
    </location>
</feature>
<dbReference type="PROSITE" id="PS50850">
    <property type="entry name" value="MFS"/>
    <property type="match status" value="1"/>
</dbReference>
<dbReference type="STRING" id="380244.SAMN05216298_3031"/>
<keyword evidence="3 6" id="KW-0812">Transmembrane</keyword>
<dbReference type="EMBL" id="FNGF01000004">
    <property type="protein sequence ID" value="SDL20170.1"/>
    <property type="molecule type" value="Genomic_DNA"/>
</dbReference>
<organism evidence="8 9">
    <name type="scientific">Glycomyces sambucus</name>
    <dbReference type="NCBI Taxonomy" id="380244"/>
    <lineage>
        <taxon>Bacteria</taxon>
        <taxon>Bacillati</taxon>
        <taxon>Actinomycetota</taxon>
        <taxon>Actinomycetes</taxon>
        <taxon>Glycomycetales</taxon>
        <taxon>Glycomycetaceae</taxon>
        <taxon>Glycomyces</taxon>
    </lineage>
</organism>
<feature type="transmembrane region" description="Helical" evidence="6">
    <location>
        <begin position="315"/>
        <end position="337"/>
    </location>
</feature>
<dbReference type="Pfam" id="PF07690">
    <property type="entry name" value="MFS_1"/>
    <property type="match status" value="1"/>
</dbReference>
<dbReference type="GO" id="GO:0022857">
    <property type="term" value="F:transmembrane transporter activity"/>
    <property type="evidence" value="ECO:0007669"/>
    <property type="project" value="InterPro"/>
</dbReference>
<dbReference type="AlphaFoldDB" id="A0A1G9I4I7"/>
<evidence type="ECO:0000256" key="2">
    <source>
        <dbReference type="ARBA" id="ARBA00022475"/>
    </source>
</evidence>